<feature type="transmembrane region" description="Helical" evidence="6">
    <location>
        <begin position="130"/>
        <end position="153"/>
    </location>
</feature>
<evidence type="ECO:0000256" key="2">
    <source>
        <dbReference type="ARBA" id="ARBA00022692"/>
    </source>
</evidence>
<feature type="compositionally biased region" description="Basic residues" evidence="5">
    <location>
        <begin position="222"/>
        <end position="231"/>
    </location>
</feature>
<evidence type="ECO:0000256" key="4">
    <source>
        <dbReference type="ARBA" id="ARBA00023136"/>
    </source>
</evidence>
<reference evidence="8 9" key="1">
    <citation type="submission" date="2021-03" db="EMBL/GenBank/DDBJ databases">
        <title>Complete genome of Streptomyces formicae strain 1H-GS9 (DSM 100524).</title>
        <authorList>
            <person name="Atanasov K.E."/>
            <person name="Altabella T."/>
            <person name="Ferrer A."/>
        </authorList>
    </citation>
    <scope>NUCLEOTIDE SEQUENCE [LARGE SCALE GENOMIC DNA]</scope>
    <source>
        <strain evidence="8 9">1H-GS9</strain>
    </source>
</reference>
<protein>
    <submittedName>
        <fullName evidence="8">O-antigen ligase family protein</fullName>
    </submittedName>
</protein>
<keyword evidence="4 6" id="KW-0472">Membrane</keyword>
<evidence type="ECO:0000256" key="5">
    <source>
        <dbReference type="SAM" id="MobiDB-lite"/>
    </source>
</evidence>
<evidence type="ECO:0000313" key="9">
    <source>
        <dbReference type="Proteomes" id="UP000828924"/>
    </source>
</evidence>
<dbReference type="PANTHER" id="PTHR37422">
    <property type="entry name" value="TEICHURONIC ACID BIOSYNTHESIS PROTEIN TUAE"/>
    <property type="match status" value="1"/>
</dbReference>
<feature type="transmembrane region" description="Helical" evidence="6">
    <location>
        <begin position="165"/>
        <end position="183"/>
    </location>
</feature>
<accession>A0ABY3WGV3</accession>
<organism evidence="8 9">
    <name type="scientific">Streptomyces formicae</name>
    <dbReference type="NCBI Taxonomy" id="1616117"/>
    <lineage>
        <taxon>Bacteria</taxon>
        <taxon>Bacillati</taxon>
        <taxon>Actinomycetota</taxon>
        <taxon>Actinomycetes</taxon>
        <taxon>Kitasatosporales</taxon>
        <taxon>Streptomycetaceae</taxon>
        <taxon>Streptomyces</taxon>
    </lineage>
</organism>
<dbReference type="Proteomes" id="UP000828924">
    <property type="component" value="Chromosome"/>
</dbReference>
<dbReference type="EMBL" id="CP071872">
    <property type="protein sequence ID" value="UNM11395.1"/>
    <property type="molecule type" value="Genomic_DNA"/>
</dbReference>
<dbReference type="RefSeq" id="WP_242329938.1">
    <property type="nucleotide sequence ID" value="NZ_CP071872.1"/>
</dbReference>
<dbReference type="PANTHER" id="PTHR37422:SF13">
    <property type="entry name" value="LIPOPOLYSACCHARIDE BIOSYNTHESIS PROTEIN PA4999-RELATED"/>
    <property type="match status" value="1"/>
</dbReference>
<evidence type="ECO:0000256" key="6">
    <source>
        <dbReference type="SAM" id="Phobius"/>
    </source>
</evidence>
<feature type="region of interest" description="Disordered" evidence="5">
    <location>
        <begin position="211"/>
        <end position="258"/>
    </location>
</feature>
<keyword evidence="9" id="KW-1185">Reference proteome</keyword>
<feature type="transmembrane region" description="Helical" evidence="6">
    <location>
        <begin position="59"/>
        <end position="77"/>
    </location>
</feature>
<dbReference type="Pfam" id="PF04932">
    <property type="entry name" value="Wzy_C"/>
    <property type="match status" value="1"/>
</dbReference>
<proteinExistence type="predicted"/>
<sequence>MAERTAQSAVVLVGLIGYGAVLTTFSRAGYVAAAAGLLVLGTAYWLAPRLGRRGRRVMAALGVAVVAAGAAGIWMVSRAGKSLGVRGQAWQAAVDTSITNPLGVGLGRSGAVISAVAPGERQFVHAHNLWLNWLVEVGAVGLLAIVLVTVVAYVSAARAAREKSVIGTVGLAALTGFFLMSMADHPANLVRMDTLFWLVLGLVMAEAPVRRRRSGTPAPAGRPRHGPHQRARGTTPLPQPARPAAEPVAVRGAAPTVR</sequence>
<evidence type="ECO:0000256" key="1">
    <source>
        <dbReference type="ARBA" id="ARBA00004141"/>
    </source>
</evidence>
<name>A0ABY3WGV3_9ACTN</name>
<feature type="compositionally biased region" description="Low complexity" evidence="5">
    <location>
        <begin position="242"/>
        <end position="258"/>
    </location>
</feature>
<evidence type="ECO:0000256" key="3">
    <source>
        <dbReference type="ARBA" id="ARBA00022989"/>
    </source>
</evidence>
<dbReference type="InterPro" id="IPR007016">
    <property type="entry name" value="O-antigen_ligase-rel_domated"/>
</dbReference>
<dbReference type="GO" id="GO:0016874">
    <property type="term" value="F:ligase activity"/>
    <property type="evidence" value="ECO:0007669"/>
    <property type="project" value="UniProtKB-KW"/>
</dbReference>
<evidence type="ECO:0000259" key="7">
    <source>
        <dbReference type="Pfam" id="PF04932"/>
    </source>
</evidence>
<comment type="subcellular location">
    <subcellularLocation>
        <location evidence="1">Membrane</location>
        <topology evidence="1">Multi-pass membrane protein</topology>
    </subcellularLocation>
</comment>
<dbReference type="InterPro" id="IPR051533">
    <property type="entry name" value="WaaL-like"/>
</dbReference>
<feature type="transmembrane region" description="Helical" evidence="6">
    <location>
        <begin position="29"/>
        <end position="47"/>
    </location>
</feature>
<keyword evidence="2 6" id="KW-0812">Transmembrane</keyword>
<evidence type="ECO:0000313" key="8">
    <source>
        <dbReference type="EMBL" id="UNM11395.1"/>
    </source>
</evidence>
<gene>
    <name evidence="8" type="ORF">J4032_07485</name>
</gene>
<feature type="domain" description="O-antigen ligase-related" evidence="7">
    <location>
        <begin position="15"/>
        <end position="145"/>
    </location>
</feature>
<keyword evidence="8" id="KW-0436">Ligase</keyword>
<keyword evidence="3 6" id="KW-1133">Transmembrane helix</keyword>